<protein>
    <submittedName>
        <fullName evidence="1">Uncharacterized protein</fullName>
    </submittedName>
</protein>
<reference evidence="1" key="1">
    <citation type="submission" date="2021-07" db="EMBL/GenBank/DDBJ databases">
        <authorList>
            <person name="Durling M."/>
        </authorList>
    </citation>
    <scope>NUCLEOTIDE SEQUENCE</scope>
</reference>
<gene>
    <name evidence="1" type="ORF">HYALB_00010575</name>
</gene>
<sequence>MKHNNVPVAVTNRGPTIEELVMIGSQYAEDAGGCTRPPTAVFTDQSAGTALLSLMLYLEIIIKNRNGNNHVHAGYDDKRGSKSLCTPAVG</sequence>
<evidence type="ECO:0000313" key="1">
    <source>
        <dbReference type="EMBL" id="CAG8971202.1"/>
    </source>
</evidence>
<proteinExistence type="predicted"/>
<name>A0A9N9LEJ1_9HELO</name>
<accession>A0A9N9LEJ1</accession>
<dbReference type="Proteomes" id="UP000701801">
    <property type="component" value="Unassembled WGS sequence"/>
</dbReference>
<evidence type="ECO:0000313" key="2">
    <source>
        <dbReference type="Proteomes" id="UP000701801"/>
    </source>
</evidence>
<dbReference type="EMBL" id="CAJVRM010000014">
    <property type="protein sequence ID" value="CAG8971202.1"/>
    <property type="molecule type" value="Genomic_DNA"/>
</dbReference>
<comment type="caution">
    <text evidence="1">The sequence shown here is derived from an EMBL/GenBank/DDBJ whole genome shotgun (WGS) entry which is preliminary data.</text>
</comment>
<keyword evidence="2" id="KW-1185">Reference proteome</keyword>
<dbReference type="AlphaFoldDB" id="A0A9N9LEJ1"/>
<organism evidence="1 2">
    <name type="scientific">Hymenoscyphus albidus</name>
    <dbReference type="NCBI Taxonomy" id="595503"/>
    <lineage>
        <taxon>Eukaryota</taxon>
        <taxon>Fungi</taxon>
        <taxon>Dikarya</taxon>
        <taxon>Ascomycota</taxon>
        <taxon>Pezizomycotina</taxon>
        <taxon>Leotiomycetes</taxon>
        <taxon>Helotiales</taxon>
        <taxon>Helotiaceae</taxon>
        <taxon>Hymenoscyphus</taxon>
    </lineage>
</organism>